<dbReference type="EMBL" id="FUEG01000005">
    <property type="protein sequence ID" value="SJL04815.1"/>
    <property type="molecule type" value="Genomic_DNA"/>
</dbReference>
<reference evidence="2" key="1">
    <citation type="journal article" date="2017" name="Nat. Ecol. Evol.">
        <title>Genome expansion and lineage-specific genetic innovations in the forest pathogenic fungi Armillaria.</title>
        <authorList>
            <person name="Sipos G."/>
            <person name="Prasanna A.N."/>
            <person name="Walter M.C."/>
            <person name="O'Connor E."/>
            <person name="Balint B."/>
            <person name="Krizsan K."/>
            <person name="Kiss B."/>
            <person name="Hess J."/>
            <person name="Varga T."/>
            <person name="Slot J."/>
            <person name="Riley R."/>
            <person name="Boka B."/>
            <person name="Rigling D."/>
            <person name="Barry K."/>
            <person name="Lee J."/>
            <person name="Mihaltcheva S."/>
            <person name="LaButti K."/>
            <person name="Lipzen A."/>
            <person name="Waldron R."/>
            <person name="Moloney N.M."/>
            <person name="Sperisen C."/>
            <person name="Kredics L."/>
            <person name="Vagvoelgyi C."/>
            <person name="Patrignani A."/>
            <person name="Fitzpatrick D."/>
            <person name="Nagy I."/>
            <person name="Doyle S."/>
            <person name="Anderson J.B."/>
            <person name="Grigoriev I.V."/>
            <person name="Gueldener U."/>
            <person name="Muensterkoetter M."/>
            <person name="Nagy L.G."/>
        </authorList>
    </citation>
    <scope>NUCLEOTIDE SEQUENCE [LARGE SCALE GENOMIC DNA]</scope>
    <source>
        <strain evidence="2">C18/9</strain>
    </source>
</reference>
<dbReference type="Proteomes" id="UP000219338">
    <property type="component" value="Unassembled WGS sequence"/>
</dbReference>
<keyword evidence="2" id="KW-1185">Reference proteome</keyword>
<protein>
    <submittedName>
        <fullName evidence="1">Uncharacterized protein</fullName>
    </submittedName>
</protein>
<evidence type="ECO:0000313" key="2">
    <source>
        <dbReference type="Proteomes" id="UP000219338"/>
    </source>
</evidence>
<evidence type="ECO:0000313" key="1">
    <source>
        <dbReference type="EMBL" id="SJL04815.1"/>
    </source>
</evidence>
<dbReference type="AlphaFoldDB" id="A0A284R7V4"/>
<gene>
    <name evidence="1" type="ORF">ARMOST_08186</name>
</gene>
<accession>A0A284R7V4</accession>
<sequence>MAKEAPLRERLDTRFLPHHCPVLRRCLHAYLLYAAGRFFSEEESPHNSARQPFVVVSFRPPSDAECRILTPDTTMTAISMDSLSSFPRPDHEPVNQLHVIPEGISAGISSHTSPLALSGLLLYSNIPFLQAGSQLPSSGVEHQKEQRILLLDFLFDLVLEGWKPDV</sequence>
<proteinExistence type="predicted"/>
<name>A0A284R7V4_ARMOS</name>
<organism evidence="1 2">
    <name type="scientific">Armillaria ostoyae</name>
    <name type="common">Armillaria root rot fungus</name>
    <dbReference type="NCBI Taxonomy" id="47428"/>
    <lineage>
        <taxon>Eukaryota</taxon>
        <taxon>Fungi</taxon>
        <taxon>Dikarya</taxon>
        <taxon>Basidiomycota</taxon>
        <taxon>Agaricomycotina</taxon>
        <taxon>Agaricomycetes</taxon>
        <taxon>Agaricomycetidae</taxon>
        <taxon>Agaricales</taxon>
        <taxon>Marasmiineae</taxon>
        <taxon>Physalacriaceae</taxon>
        <taxon>Armillaria</taxon>
    </lineage>
</organism>